<gene>
    <name evidence="2" type="ORF">O6R08_00765</name>
</gene>
<keyword evidence="1" id="KW-0472">Membrane</keyword>
<evidence type="ECO:0000313" key="2">
    <source>
        <dbReference type="EMBL" id="WCC80130.1"/>
    </source>
</evidence>
<keyword evidence="1" id="KW-0812">Transmembrane</keyword>
<reference evidence="2 3" key="1">
    <citation type="submission" date="2023-01" db="EMBL/GenBank/DDBJ databases">
        <authorList>
            <person name="Lee S.H."/>
            <person name="Jung H.S."/>
            <person name="Yun J.U."/>
        </authorList>
    </citation>
    <scope>NUCLEOTIDE SEQUENCE [LARGE SCALE GENOMIC DNA]</scope>
    <source>
        <strain evidence="2 3">CBA3108</strain>
    </source>
</reference>
<accession>A0ABY7QZK5</accession>
<keyword evidence="3" id="KW-1185">Reference proteome</keyword>
<dbReference type="Proteomes" id="UP001212097">
    <property type="component" value="Chromosome"/>
</dbReference>
<keyword evidence="1" id="KW-1133">Transmembrane helix</keyword>
<proteinExistence type="predicted"/>
<protein>
    <recommendedName>
        <fullName evidence="4">Acyltransferase 3 domain-containing protein</fullName>
    </recommendedName>
</protein>
<evidence type="ECO:0008006" key="4">
    <source>
        <dbReference type="Google" id="ProtNLM"/>
    </source>
</evidence>
<name>A0ABY7QZK5_9ACTN</name>
<feature type="transmembrane region" description="Helical" evidence="1">
    <location>
        <begin position="35"/>
        <end position="56"/>
    </location>
</feature>
<sequence length="82" mass="9058">MEWVGQKSIVLYCVHFPVQGLSALALRDLALSAPVLFVLVQVVVGIGVPVLVLWGYRYTKILFELPALPRIERRAVEQAGPS</sequence>
<evidence type="ECO:0000313" key="3">
    <source>
        <dbReference type="Proteomes" id="UP001212097"/>
    </source>
</evidence>
<reference evidence="2 3" key="2">
    <citation type="submission" date="2023-06" db="EMBL/GenBank/DDBJ databases">
        <title>The Gram-positive Non-spore-bearing Anaerobic Bacilli of Human Feces.</title>
        <authorList>
            <person name="Eggerth A.H."/>
        </authorList>
    </citation>
    <scope>NUCLEOTIDE SEQUENCE [LARGE SCALE GENOMIC DNA]</scope>
    <source>
        <strain evidence="2 3">CBA3108</strain>
    </source>
</reference>
<evidence type="ECO:0000256" key="1">
    <source>
        <dbReference type="SAM" id="Phobius"/>
    </source>
</evidence>
<dbReference type="RefSeq" id="WP_271418313.1">
    <property type="nucleotide sequence ID" value="NZ_CP115668.1"/>
</dbReference>
<organism evidence="2 3">
    <name type="scientific">Cutibacterium equinum</name>
    <dbReference type="NCBI Taxonomy" id="3016342"/>
    <lineage>
        <taxon>Bacteria</taxon>
        <taxon>Bacillati</taxon>
        <taxon>Actinomycetota</taxon>
        <taxon>Actinomycetes</taxon>
        <taxon>Propionibacteriales</taxon>
        <taxon>Propionibacteriaceae</taxon>
        <taxon>Cutibacterium</taxon>
    </lineage>
</organism>
<dbReference type="EMBL" id="CP115668">
    <property type="protein sequence ID" value="WCC80130.1"/>
    <property type="molecule type" value="Genomic_DNA"/>
</dbReference>